<proteinExistence type="predicted"/>
<dbReference type="RefSeq" id="WP_348261923.1">
    <property type="nucleotide sequence ID" value="NZ_CP121196.1"/>
</dbReference>
<name>A0AAU7DGC1_9BACT</name>
<dbReference type="EMBL" id="CP121196">
    <property type="protein sequence ID" value="XBH16694.1"/>
    <property type="molecule type" value="Genomic_DNA"/>
</dbReference>
<gene>
    <name evidence="2" type="ORF">P8935_19230</name>
</gene>
<accession>A0AAU7DGC1</accession>
<feature type="transmembrane region" description="Helical" evidence="1">
    <location>
        <begin position="75"/>
        <end position="99"/>
    </location>
</feature>
<keyword evidence="1" id="KW-0472">Membrane</keyword>
<keyword evidence="1" id="KW-0812">Transmembrane</keyword>
<protein>
    <submittedName>
        <fullName evidence="2">Uncharacterized protein</fullName>
    </submittedName>
</protein>
<evidence type="ECO:0000313" key="2">
    <source>
        <dbReference type="EMBL" id="XBH16694.1"/>
    </source>
</evidence>
<organism evidence="2">
    <name type="scientific">Telmatobacter sp. DSM 110680</name>
    <dbReference type="NCBI Taxonomy" id="3036704"/>
    <lineage>
        <taxon>Bacteria</taxon>
        <taxon>Pseudomonadati</taxon>
        <taxon>Acidobacteriota</taxon>
        <taxon>Terriglobia</taxon>
        <taxon>Terriglobales</taxon>
        <taxon>Acidobacteriaceae</taxon>
        <taxon>Telmatobacter</taxon>
    </lineage>
</organism>
<evidence type="ECO:0000256" key="1">
    <source>
        <dbReference type="SAM" id="Phobius"/>
    </source>
</evidence>
<feature type="transmembrane region" description="Helical" evidence="1">
    <location>
        <begin position="26"/>
        <end position="45"/>
    </location>
</feature>
<keyword evidence="1" id="KW-1133">Transmembrane helix</keyword>
<sequence length="151" mass="16728">MSSSSIPKAVPPAQRVADGPRHTRNAIAWTSLAFAVLQNICTFFAAMNGLRVGIGIGSLALASSTTAMIDSYHNSWIRVPMIVLAVLGSVINLVVLWQIRRLRKLPAAQWRQTPLKPGKLRSERLQIVLSVVTLILVALEERQHLIWLHHL</sequence>
<reference evidence="2" key="1">
    <citation type="submission" date="2023-03" db="EMBL/GenBank/DDBJ databases">
        <title>Edaphobacter sp.</title>
        <authorList>
            <person name="Huber K.J."/>
            <person name="Papendorf J."/>
            <person name="Pilke C."/>
            <person name="Bunk B."/>
            <person name="Sproeer C."/>
            <person name="Pester M."/>
        </authorList>
    </citation>
    <scope>NUCLEOTIDE SEQUENCE</scope>
    <source>
        <strain evidence="2">DSM 110680</strain>
    </source>
</reference>
<dbReference type="AlphaFoldDB" id="A0AAU7DGC1"/>